<dbReference type="AlphaFoldDB" id="A0A3F3MNR0"/>
<protein>
    <submittedName>
        <fullName evidence="3">Molybdopterin oxidoreductase family protein</fullName>
    </submittedName>
</protein>
<evidence type="ECO:0000259" key="2">
    <source>
        <dbReference type="Pfam" id="PF01568"/>
    </source>
</evidence>
<evidence type="ECO:0000256" key="1">
    <source>
        <dbReference type="ARBA" id="ARBA00023002"/>
    </source>
</evidence>
<dbReference type="RefSeq" id="WP_319921947.1">
    <property type="nucleotide sequence ID" value="NZ_QKWF01000244.1"/>
</dbReference>
<dbReference type="GO" id="GO:0016491">
    <property type="term" value="F:oxidoreductase activity"/>
    <property type="evidence" value="ECO:0007669"/>
    <property type="project" value="UniProtKB-KW"/>
</dbReference>
<evidence type="ECO:0000313" key="4">
    <source>
        <dbReference type="Proteomes" id="UP000248662"/>
    </source>
</evidence>
<dbReference type="GO" id="GO:1990204">
    <property type="term" value="C:oxidoreductase complex"/>
    <property type="evidence" value="ECO:0007669"/>
    <property type="project" value="UniProtKB-ARBA"/>
</dbReference>
<name>A0A3F3MNR0_ACIBA</name>
<dbReference type="PANTHER" id="PTHR43105">
    <property type="entry name" value="RESPIRATORY NITRATE REDUCTASE"/>
    <property type="match status" value="1"/>
</dbReference>
<dbReference type="EMBL" id="QKWF01000244">
    <property type="protein sequence ID" value="PZM09947.1"/>
    <property type="molecule type" value="Genomic_DNA"/>
</dbReference>
<dbReference type="Gene3D" id="2.40.40.20">
    <property type="match status" value="1"/>
</dbReference>
<dbReference type="GO" id="GO:0045333">
    <property type="term" value="P:cellular respiration"/>
    <property type="evidence" value="ECO:0007669"/>
    <property type="project" value="UniProtKB-ARBA"/>
</dbReference>
<gene>
    <name evidence="3" type="ORF">DOL94_17645</name>
</gene>
<keyword evidence="1" id="KW-0560">Oxidoreductase</keyword>
<dbReference type="InterPro" id="IPR050123">
    <property type="entry name" value="Prok_molybdopt-oxidoreductase"/>
</dbReference>
<accession>A0A3F3MNR0</accession>
<dbReference type="SUPFAM" id="SSF50692">
    <property type="entry name" value="ADC-like"/>
    <property type="match status" value="1"/>
</dbReference>
<dbReference type="GO" id="GO:0016020">
    <property type="term" value="C:membrane"/>
    <property type="evidence" value="ECO:0007669"/>
    <property type="project" value="TreeGrafter"/>
</dbReference>
<dbReference type="Proteomes" id="UP000248662">
    <property type="component" value="Unassembled WGS sequence"/>
</dbReference>
<feature type="domain" description="Molybdopterin dinucleotide-binding" evidence="2">
    <location>
        <begin position="175"/>
        <end position="289"/>
    </location>
</feature>
<dbReference type="GO" id="GO:0043546">
    <property type="term" value="F:molybdopterin cofactor binding"/>
    <property type="evidence" value="ECO:0007669"/>
    <property type="project" value="InterPro"/>
</dbReference>
<organism evidence="3 4">
    <name type="scientific">Acinetobacter baumannii</name>
    <dbReference type="NCBI Taxonomy" id="470"/>
    <lineage>
        <taxon>Bacteria</taxon>
        <taxon>Pseudomonadati</taxon>
        <taxon>Pseudomonadota</taxon>
        <taxon>Gammaproteobacteria</taxon>
        <taxon>Moraxellales</taxon>
        <taxon>Moraxellaceae</taxon>
        <taxon>Acinetobacter</taxon>
        <taxon>Acinetobacter calcoaceticus/baumannii complex</taxon>
    </lineage>
</organism>
<dbReference type="InterPro" id="IPR009010">
    <property type="entry name" value="Asp_de-COase-like_dom_sf"/>
</dbReference>
<dbReference type="PANTHER" id="PTHR43105:SF9">
    <property type="entry name" value="NADPH-FE(3+) OXIDOREDUCTASE SUBUNIT ALPHA"/>
    <property type="match status" value="1"/>
</dbReference>
<feature type="non-terminal residue" evidence="3">
    <location>
        <position position="1"/>
    </location>
</feature>
<dbReference type="InterPro" id="IPR006657">
    <property type="entry name" value="MoPterin_dinucl-bd_dom"/>
</dbReference>
<sequence length="295" mass="33072">AAQANTLPEAEIYTRLLEAMNAIPKNFPILEKIAAVDSKKTAYLPYLSALGLTLARHKKYIPFAASIIYRTLGKRLGNSADSVAFLLPLSIQYAVLHTKAVRRAGYKGNPLTQGVKLFEQILKQRSGMVLSQHEYDEVWKLVAYKDKKIHLAIPEMLSELASLKSYNVNVEEFPFILLSGERRSYNANQIYRDPAWRKVDAEGALRIHPEDARHLNVDAGGQLKCISAHGEIQVAIELDDGMRRGVVSLPHGYGMRFQNGEPIGPQLNLLISAEHCDPLSKTPYHKYVPIRLEKC</sequence>
<comment type="caution">
    <text evidence="3">The sequence shown here is derived from an EMBL/GenBank/DDBJ whole genome shotgun (WGS) entry which is preliminary data.</text>
</comment>
<reference evidence="3 4" key="1">
    <citation type="submission" date="2018-06" db="EMBL/GenBank/DDBJ databases">
        <title>Carbapenemase-producing Acinetobacter spp. from environmental sources in an hospital from French Polynesia.</title>
        <authorList>
            <person name="Bonnin R.A."/>
            <person name="Levy M."/>
            <person name="Cuzon G."/>
            <person name="Dortet L."/>
            <person name="Naas T."/>
        </authorList>
    </citation>
    <scope>NUCLEOTIDE SEQUENCE [LARGE SCALE GENOMIC DNA]</scope>
    <source>
        <strain evidence="3 4">R10</strain>
    </source>
</reference>
<proteinExistence type="predicted"/>
<dbReference type="Pfam" id="PF01568">
    <property type="entry name" value="Molydop_binding"/>
    <property type="match status" value="1"/>
</dbReference>
<evidence type="ECO:0000313" key="3">
    <source>
        <dbReference type="EMBL" id="PZM09947.1"/>
    </source>
</evidence>